<organism evidence="2 3">
    <name type="scientific">Frankia alni (strain DSM 45986 / CECT 9034 / ACN14a)</name>
    <dbReference type="NCBI Taxonomy" id="326424"/>
    <lineage>
        <taxon>Bacteria</taxon>
        <taxon>Bacillati</taxon>
        <taxon>Actinomycetota</taxon>
        <taxon>Actinomycetes</taxon>
        <taxon>Frankiales</taxon>
        <taxon>Frankiaceae</taxon>
        <taxon>Frankia</taxon>
    </lineage>
</organism>
<feature type="compositionally biased region" description="Pro residues" evidence="1">
    <location>
        <begin position="378"/>
        <end position="393"/>
    </location>
</feature>
<evidence type="ECO:0000313" key="2">
    <source>
        <dbReference type="EMBL" id="CAJ61039.1"/>
    </source>
</evidence>
<dbReference type="STRING" id="326424.FRAAL2390"/>
<feature type="compositionally biased region" description="Pro residues" evidence="1">
    <location>
        <begin position="360"/>
        <end position="369"/>
    </location>
</feature>
<evidence type="ECO:0000256" key="1">
    <source>
        <dbReference type="SAM" id="MobiDB-lite"/>
    </source>
</evidence>
<dbReference type="EMBL" id="CT573213">
    <property type="protein sequence ID" value="CAJ61039.1"/>
    <property type="molecule type" value="Genomic_DNA"/>
</dbReference>
<dbReference type="Proteomes" id="UP000000657">
    <property type="component" value="Chromosome"/>
</dbReference>
<accession>Q0RN53</accession>
<dbReference type="AlphaFoldDB" id="Q0RN53"/>
<protein>
    <submittedName>
        <fullName evidence="2">Uncharacterized protein</fullName>
    </submittedName>
</protein>
<proteinExistence type="predicted"/>
<keyword evidence="3" id="KW-1185">Reference proteome</keyword>
<evidence type="ECO:0000313" key="3">
    <source>
        <dbReference type="Proteomes" id="UP000000657"/>
    </source>
</evidence>
<dbReference type="HOGENOM" id="CLU_048874_0_0_11"/>
<name>Q0RN53_FRAAA</name>
<sequence length="512" mass="55000">MTTRSGPRSADVPAGFDAARAVADAVLYEGYLLYPYRRSSGKNRVRWQFGVLAPPGWIAEQPSSGSPGVSGSADGSFQQAECLVEATGSATVFLRLRFLQVMRRRVERRAADGRFAPVDELELGDTRELSFDEARPCEFDLAVSLSDLTDRAGRLSVPLRASGGVDVEPLGPRPAAARVVRHRWPVTAAVHLSVTRAEAPFRLHRLRAVVENTVTDLGAGRPRGEALRRSLVAAHSLLGVRGGRFLSLLDPPVWAAGAARGCENLRVFPVVAGGARDVMLCSPIILYDDPRTAPESPGDLFDATEIDEILSLRTRALTDEEKREARATDPRAAEIIDRVDGIPRAMLDRLHGAVRSLRPVEPPTVPSAPEPASGPKSPCGPEPPCGPESPSGPEPAWWEPEADRSVHPGRDSVRVGGVTVARGSRVRLRPRARGSDAHDMFLAGRIARVEAIFLDVDGGRHAAVTLDGDETGDLHRAAGRYFYFAPDELDPLGDPADDALDDPADADRAGAP</sequence>
<reference evidence="2 3" key="1">
    <citation type="journal article" date="2007" name="Genome Res.">
        <title>Genome characteristics of facultatively symbiotic Frankia sp. strains reflect host range and host plant biogeography.</title>
        <authorList>
            <person name="Normand P."/>
            <person name="Lapierre P."/>
            <person name="Tisa L.S."/>
            <person name="Gogarten J.P."/>
            <person name="Alloisio N."/>
            <person name="Bagnarol E."/>
            <person name="Bassi C.A."/>
            <person name="Berry A.M."/>
            <person name="Bickhart D.M."/>
            <person name="Choisne N."/>
            <person name="Couloux A."/>
            <person name="Cournoyer B."/>
            <person name="Cruveiller S."/>
            <person name="Daubin V."/>
            <person name="Demange N."/>
            <person name="Francino M.P."/>
            <person name="Goltsman E."/>
            <person name="Huang Y."/>
            <person name="Kopp O.R."/>
            <person name="Labarre L."/>
            <person name="Lapidus A."/>
            <person name="Lavire C."/>
            <person name="Marechal J."/>
            <person name="Martinez M."/>
            <person name="Mastronunzio J.E."/>
            <person name="Mullin B.C."/>
            <person name="Niemann J."/>
            <person name="Pujic P."/>
            <person name="Rawnsley T."/>
            <person name="Rouy Z."/>
            <person name="Schenowitz C."/>
            <person name="Sellstedt A."/>
            <person name="Tavares F."/>
            <person name="Tomkins J.P."/>
            <person name="Vallenet D."/>
            <person name="Valverde C."/>
            <person name="Wall L.G."/>
            <person name="Wang Y."/>
            <person name="Medigue C."/>
            <person name="Benson D.R."/>
        </authorList>
    </citation>
    <scope>NUCLEOTIDE SEQUENCE [LARGE SCALE GENOMIC DNA]</scope>
    <source>
        <strain evidence="3">DSM 45986 / CECT 9034 / ACN14a</strain>
    </source>
</reference>
<feature type="region of interest" description="Disordered" evidence="1">
    <location>
        <begin position="490"/>
        <end position="512"/>
    </location>
</feature>
<feature type="compositionally biased region" description="Acidic residues" evidence="1">
    <location>
        <begin position="490"/>
        <end position="504"/>
    </location>
</feature>
<dbReference type="eggNOG" id="COG0680">
    <property type="taxonomic scope" value="Bacteria"/>
</dbReference>
<dbReference type="KEGG" id="fal:FRAAL2390"/>
<gene>
    <name evidence="2" type="ordered locus">FRAAL2390</name>
</gene>
<feature type="region of interest" description="Disordered" evidence="1">
    <location>
        <begin position="355"/>
        <end position="418"/>
    </location>
</feature>
<feature type="compositionally biased region" description="Basic and acidic residues" evidence="1">
    <location>
        <begin position="401"/>
        <end position="413"/>
    </location>
</feature>